<evidence type="ECO:0000313" key="2">
    <source>
        <dbReference type="EMBL" id="AFP42038.1"/>
    </source>
</evidence>
<feature type="compositionally biased region" description="Polar residues" evidence="1">
    <location>
        <begin position="45"/>
        <end position="54"/>
    </location>
</feature>
<dbReference type="AlphaFoldDB" id="I7FT36"/>
<dbReference type="Proteomes" id="UP000006158">
    <property type="component" value="Chromosome"/>
</dbReference>
<reference evidence="2 3" key="1">
    <citation type="journal article" date="2007" name="Genome Biol.">
        <title>Interrupted coding sequences in Mycobacterium smegmatis: authentic mutations or sequencing errors?</title>
        <authorList>
            <person name="Deshayes C."/>
            <person name="Perrodou E."/>
            <person name="Gallien S."/>
            <person name="Euphrasie D."/>
            <person name="Schaeffer C."/>
            <person name="Van-Dorsselaer A."/>
            <person name="Poch O."/>
            <person name="Lecompte O."/>
            <person name="Reyrat J.M."/>
        </authorList>
    </citation>
    <scope>NUCLEOTIDE SEQUENCE [LARGE SCALE GENOMIC DNA]</scope>
    <source>
        <strain evidence="3">ATCC 700084 / mc(2)155</strain>
    </source>
</reference>
<evidence type="ECO:0000256" key="1">
    <source>
        <dbReference type="SAM" id="MobiDB-lite"/>
    </source>
</evidence>
<name>I7FT36_MYCS2</name>
<dbReference type="EMBL" id="CP001663">
    <property type="protein sequence ID" value="AFP42038.1"/>
    <property type="molecule type" value="Genomic_DNA"/>
</dbReference>
<protein>
    <submittedName>
        <fullName evidence="2">Uncharacterized protein</fullName>
    </submittedName>
</protein>
<reference evidence="2 3" key="2">
    <citation type="journal article" date="2009" name="Genome Res.">
        <title>Ortho-proteogenomics: multiple proteomes investigation through orthology and a new MS-based protocol.</title>
        <authorList>
            <person name="Gallien S."/>
            <person name="Perrodou E."/>
            <person name="Carapito C."/>
            <person name="Deshayes C."/>
            <person name="Reyrat J.M."/>
            <person name="Van Dorsselaer A."/>
            <person name="Poch O."/>
            <person name="Schaeffer C."/>
            <person name="Lecompte O."/>
        </authorList>
    </citation>
    <scope>NUCLEOTIDE SEQUENCE [LARGE SCALE GENOMIC DNA]</scope>
    <source>
        <strain evidence="3">ATCC 700084 / mc(2)155</strain>
    </source>
</reference>
<accession>I7FT36</accession>
<organism evidence="2 3">
    <name type="scientific">Mycolicibacterium smegmatis (strain ATCC 700084 / mc(2)155)</name>
    <name type="common">Mycobacterium smegmatis</name>
    <dbReference type="NCBI Taxonomy" id="246196"/>
    <lineage>
        <taxon>Bacteria</taxon>
        <taxon>Bacillati</taxon>
        <taxon>Actinomycetota</taxon>
        <taxon>Actinomycetes</taxon>
        <taxon>Mycobacteriales</taxon>
        <taxon>Mycobacteriaceae</taxon>
        <taxon>Mycolicibacterium</taxon>
    </lineage>
</organism>
<sequence>MRSRGVVDVSTRSAEGVESVLDPLAEDLGPGPRDHSRGRTFGSLPENSQACKKQ</sequence>
<feature type="region of interest" description="Disordered" evidence="1">
    <location>
        <begin position="1"/>
        <end position="54"/>
    </location>
</feature>
<gene>
    <name evidence="2" type="ordered locus">MSMEI_5598</name>
</gene>
<proteinExistence type="predicted"/>
<dbReference type="PATRIC" id="fig|246196.56.peg.5723"/>
<evidence type="ECO:0000313" key="3">
    <source>
        <dbReference type="Proteomes" id="UP000006158"/>
    </source>
</evidence>
<dbReference type="KEGG" id="msg:MSMEI_5598"/>